<accession>A0A1F5NKI2</accession>
<proteinExistence type="predicted"/>
<comment type="caution">
    <text evidence="1">The sequence shown here is derived from an EMBL/GenBank/DDBJ whole genome shotgun (WGS) entry which is preliminary data.</text>
</comment>
<evidence type="ECO:0000313" key="1">
    <source>
        <dbReference type="EMBL" id="OGE78053.1"/>
    </source>
</evidence>
<organism evidence="1 2">
    <name type="scientific">Candidatus Daviesbacteria bacterium RIFCSPLOWO2_02_FULL_41_8</name>
    <dbReference type="NCBI Taxonomy" id="1797798"/>
    <lineage>
        <taxon>Bacteria</taxon>
        <taxon>Candidatus Daviesiibacteriota</taxon>
    </lineage>
</organism>
<gene>
    <name evidence="1" type="ORF">A3J19_01075</name>
</gene>
<dbReference type="AlphaFoldDB" id="A0A1F5NKI2"/>
<dbReference type="EMBL" id="MFDZ01000029">
    <property type="protein sequence ID" value="OGE78053.1"/>
    <property type="molecule type" value="Genomic_DNA"/>
</dbReference>
<sequence length="123" mass="14041">MNSVIYQTTFYCDLCKRNIPIVVYGDRDSSFPSDKREENEAREMGEHYHWIDNHRRCAICGELVVGGKQEEPEGLNLIDNDGQVEIHEKYVAETMDKAHGEQLLVAHNGCAQKIISESENESI</sequence>
<reference evidence="1 2" key="1">
    <citation type="journal article" date="2016" name="Nat. Commun.">
        <title>Thousands of microbial genomes shed light on interconnected biogeochemical processes in an aquifer system.</title>
        <authorList>
            <person name="Anantharaman K."/>
            <person name="Brown C.T."/>
            <person name="Hug L.A."/>
            <person name="Sharon I."/>
            <person name="Castelle C.J."/>
            <person name="Probst A.J."/>
            <person name="Thomas B.C."/>
            <person name="Singh A."/>
            <person name="Wilkins M.J."/>
            <person name="Karaoz U."/>
            <person name="Brodie E.L."/>
            <person name="Williams K.H."/>
            <person name="Hubbard S.S."/>
            <person name="Banfield J.F."/>
        </authorList>
    </citation>
    <scope>NUCLEOTIDE SEQUENCE [LARGE SCALE GENOMIC DNA]</scope>
</reference>
<evidence type="ECO:0000313" key="2">
    <source>
        <dbReference type="Proteomes" id="UP000176578"/>
    </source>
</evidence>
<dbReference type="Proteomes" id="UP000176578">
    <property type="component" value="Unassembled WGS sequence"/>
</dbReference>
<protein>
    <submittedName>
        <fullName evidence="1">Uncharacterized protein</fullName>
    </submittedName>
</protein>
<name>A0A1F5NKI2_9BACT</name>